<dbReference type="RefSeq" id="WP_245347910.1">
    <property type="nucleotide sequence ID" value="NZ_JAGGMB010000029.1"/>
</dbReference>
<evidence type="ECO:0000256" key="1">
    <source>
        <dbReference type="SAM" id="Phobius"/>
    </source>
</evidence>
<proteinExistence type="predicted"/>
<gene>
    <name evidence="2" type="ORF">J2Z64_004458</name>
</gene>
<keyword evidence="1" id="KW-1133">Transmembrane helix</keyword>
<evidence type="ECO:0000313" key="2">
    <source>
        <dbReference type="EMBL" id="MBP2080146.1"/>
    </source>
</evidence>
<accession>A0A9X0Z4F0</accession>
<keyword evidence="1" id="KW-0812">Transmembrane</keyword>
<name>A0A9X0Z4F0_9BACI</name>
<dbReference type="EMBL" id="JAGGMB010000029">
    <property type="protein sequence ID" value="MBP2080146.1"/>
    <property type="molecule type" value="Genomic_DNA"/>
</dbReference>
<keyword evidence="3" id="KW-1185">Reference proteome</keyword>
<sequence length="142" mass="15919">MKILKEGVSVSKNKRITVSIILFIPLVFLIITWLRNIVDPSSFTLGAKIYLGYLITLFSVSTACLLSVGKIKKRKYQIWGITIMLPISAPLAYSIGFNYAIYTGDGFAALLMLYVFPFLFTTGLIILLIGIFKKDETRLSKL</sequence>
<comment type="caution">
    <text evidence="2">The sequence shown here is derived from an EMBL/GenBank/DDBJ whole genome shotgun (WGS) entry which is preliminary data.</text>
</comment>
<evidence type="ECO:0000313" key="3">
    <source>
        <dbReference type="Proteomes" id="UP001138793"/>
    </source>
</evidence>
<feature type="transmembrane region" description="Helical" evidence="1">
    <location>
        <begin position="20"/>
        <end position="38"/>
    </location>
</feature>
<feature type="transmembrane region" description="Helical" evidence="1">
    <location>
        <begin position="50"/>
        <end position="69"/>
    </location>
</feature>
<protein>
    <submittedName>
        <fullName evidence="2">Uncharacterized protein</fullName>
    </submittedName>
</protein>
<feature type="transmembrane region" description="Helical" evidence="1">
    <location>
        <begin position="107"/>
        <end position="132"/>
    </location>
</feature>
<organism evidence="2 3">
    <name type="scientific">Oceanobacillus polygoni</name>
    <dbReference type="NCBI Taxonomy" id="1235259"/>
    <lineage>
        <taxon>Bacteria</taxon>
        <taxon>Bacillati</taxon>
        <taxon>Bacillota</taxon>
        <taxon>Bacilli</taxon>
        <taxon>Bacillales</taxon>
        <taxon>Bacillaceae</taxon>
        <taxon>Oceanobacillus</taxon>
    </lineage>
</organism>
<dbReference type="Proteomes" id="UP001138793">
    <property type="component" value="Unassembled WGS sequence"/>
</dbReference>
<keyword evidence="1" id="KW-0472">Membrane</keyword>
<dbReference type="AlphaFoldDB" id="A0A9X0Z4F0"/>
<reference evidence="2" key="1">
    <citation type="submission" date="2021-03" db="EMBL/GenBank/DDBJ databases">
        <title>Genomic Encyclopedia of Type Strains, Phase IV (KMG-IV): sequencing the most valuable type-strain genomes for metagenomic binning, comparative biology and taxonomic classification.</title>
        <authorList>
            <person name="Goeker M."/>
        </authorList>
    </citation>
    <scope>NUCLEOTIDE SEQUENCE</scope>
    <source>
        <strain evidence="2">DSM 107338</strain>
    </source>
</reference>
<feature type="transmembrane region" description="Helical" evidence="1">
    <location>
        <begin position="81"/>
        <end position="101"/>
    </location>
</feature>